<evidence type="ECO:0000256" key="1">
    <source>
        <dbReference type="SAM" id="MobiDB-lite"/>
    </source>
</evidence>
<reference evidence="4" key="1">
    <citation type="submission" date="2017-05" db="EMBL/GenBank/DDBJ databases">
        <title>The Genome Sequence of EEnterococcus faecalis 9F2_4866.</title>
        <authorList>
            <consortium name="The Broad Institute Genomics Platform"/>
            <consortium name="The Broad Institute Genomic Center for Infectious Diseases"/>
            <person name="Earl A."/>
            <person name="Manson A."/>
            <person name="Schwartman J."/>
            <person name="Gilmore M."/>
            <person name="Abouelleil A."/>
            <person name="Cao P."/>
            <person name="Chapman S."/>
            <person name="Cusick C."/>
            <person name="Shea T."/>
            <person name="Young S."/>
            <person name="Neafsey D."/>
            <person name="Nusbaum C."/>
            <person name="Birren B."/>
        </authorList>
    </citation>
    <scope>NUCLEOTIDE SEQUENCE [LARGE SCALE GENOMIC DNA]</scope>
    <source>
        <strain evidence="4">12C11_DIV0727</strain>
    </source>
</reference>
<evidence type="ECO:0000313" key="4">
    <source>
        <dbReference type="Proteomes" id="UP000195080"/>
    </source>
</evidence>
<proteinExistence type="predicted"/>
<evidence type="ECO:0000313" key="3">
    <source>
        <dbReference type="EMBL" id="WYJ85789.1"/>
    </source>
</evidence>
<feature type="transmembrane region" description="Helical" evidence="2">
    <location>
        <begin position="93"/>
        <end position="113"/>
    </location>
</feature>
<feature type="transmembrane region" description="Helical" evidence="2">
    <location>
        <begin position="61"/>
        <end position="81"/>
    </location>
</feature>
<keyword evidence="2" id="KW-1133">Transmembrane helix</keyword>
<gene>
    <name evidence="3" type="ORF">A5866_000866</name>
</gene>
<keyword evidence="4" id="KW-1185">Reference proteome</keyword>
<evidence type="ECO:0000256" key="2">
    <source>
        <dbReference type="SAM" id="Phobius"/>
    </source>
</evidence>
<dbReference type="EMBL" id="CP147248">
    <property type="protein sequence ID" value="WYJ85789.1"/>
    <property type="molecule type" value="Genomic_DNA"/>
</dbReference>
<organism evidence="3 4">
    <name type="scientific">Candidatus Enterococcus lemimoniae</name>
    <dbReference type="NCBI Taxonomy" id="1834167"/>
    <lineage>
        <taxon>Bacteria</taxon>
        <taxon>Bacillati</taxon>
        <taxon>Bacillota</taxon>
        <taxon>Bacilli</taxon>
        <taxon>Lactobacillales</taxon>
        <taxon>Enterococcaceae</taxon>
        <taxon>Enterococcus</taxon>
    </lineage>
</organism>
<dbReference type="Proteomes" id="UP000195080">
    <property type="component" value="Chromosome"/>
</dbReference>
<sequence length="123" mass="14012">MIKVNQREQQRKFAERSNVNNSTFDAMNTNQTRYSNGQGKNVLPTERDQSRGLGGYVSTGVLYFTGVVVAIVLFIYVIPYVELIVSPTFYKGSLFLLCALLFCMLMGYLWVYIGSTVMKKSRR</sequence>
<keyword evidence="2" id="KW-0812">Transmembrane</keyword>
<feature type="compositionally biased region" description="Polar residues" evidence="1">
    <location>
        <begin position="23"/>
        <end position="39"/>
    </location>
</feature>
<name>A0ABZ2T4K4_9ENTE</name>
<reference evidence="3 4" key="2">
    <citation type="submission" date="2024-03" db="EMBL/GenBank/DDBJ databases">
        <title>The Genome Sequence of Enterococcus sp. DIV0727d.</title>
        <authorList>
            <consortium name="The Broad Institute Genomics Platform"/>
            <consortium name="The Broad Institute Microbial Omics Core"/>
            <consortium name="The Broad Institute Genomic Center for Infectious Diseases"/>
            <person name="Earl A."/>
            <person name="Manson A."/>
            <person name="Gilmore M."/>
            <person name="Schwartman J."/>
            <person name="Shea T."/>
            <person name="Abouelleil A."/>
            <person name="Cao P."/>
            <person name="Chapman S."/>
            <person name="Cusick C."/>
            <person name="Young S."/>
            <person name="Neafsey D."/>
            <person name="Nusbaum C."/>
            <person name="Birren B."/>
        </authorList>
    </citation>
    <scope>NUCLEOTIDE SEQUENCE [LARGE SCALE GENOMIC DNA]</scope>
    <source>
        <strain evidence="3 4">12C11_DIV0727</strain>
    </source>
</reference>
<accession>A0ABZ2T4K4</accession>
<protein>
    <submittedName>
        <fullName evidence="3">Uncharacterized protein</fullName>
    </submittedName>
</protein>
<feature type="region of interest" description="Disordered" evidence="1">
    <location>
        <begin position="23"/>
        <end position="46"/>
    </location>
</feature>
<keyword evidence="2" id="KW-0472">Membrane</keyword>